<protein>
    <submittedName>
        <fullName evidence="1">Uncharacterized protein</fullName>
    </submittedName>
</protein>
<dbReference type="HOGENOM" id="CLU_3182099_0_0_9"/>
<dbReference type="AlphaFoldDB" id="C0E950"/>
<organism evidence="1 2">
    <name type="scientific">[Clostridium] methylpentosum DSM 5476</name>
    <dbReference type="NCBI Taxonomy" id="537013"/>
    <lineage>
        <taxon>Bacteria</taxon>
        <taxon>Bacillati</taxon>
        <taxon>Bacillota</taxon>
        <taxon>Clostridia</taxon>
        <taxon>Eubacteriales</taxon>
        <taxon>Oscillospiraceae</taxon>
        <taxon>Oscillospiraceae incertae sedis</taxon>
    </lineage>
</organism>
<keyword evidence="2" id="KW-1185">Reference proteome</keyword>
<gene>
    <name evidence="1" type="ORF">CLOSTMETH_00345</name>
</gene>
<evidence type="ECO:0000313" key="1">
    <source>
        <dbReference type="EMBL" id="EEG31992.1"/>
    </source>
</evidence>
<accession>C0E950</accession>
<evidence type="ECO:0000313" key="2">
    <source>
        <dbReference type="Proteomes" id="UP000003340"/>
    </source>
</evidence>
<dbReference type="Proteomes" id="UP000003340">
    <property type="component" value="Unassembled WGS sequence"/>
</dbReference>
<reference evidence="1 2" key="2">
    <citation type="submission" date="2009-02" db="EMBL/GenBank/DDBJ databases">
        <title>Draft genome sequence of Clostridium methylpentosum (DSM 5476).</title>
        <authorList>
            <person name="Sudarsanam P."/>
            <person name="Ley R."/>
            <person name="Guruge J."/>
            <person name="Turnbaugh P.J."/>
            <person name="Mahowald M."/>
            <person name="Liep D."/>
            <person name="Gordon J."/>
        </authorList>
    </citation>
    <scope>NUCLEOTIDE SEQUENCE [LARGE SCALE GENOMIC DNA]</scope>
    <source>
        <strain evidence="1 2">DSM 5476</strain>
    </source>
</reference>
<name>C0E950_9FIRM</name>
<dbReference type="EMBL" id="ACEC01000017">
    <property type="protein sequence ID" value="EEG31992.1"/>
    <property type="molecule type" value="Genomic_DNA"/>
</dbReference>
<reference evidence="1 2" key="1">
    <citation type="submission" date="2009-01" db="EMBL/GenBank/DDBJ databases">
        <authorList>
            <person name="Fulton L."/>
            <person name="Clifton S."/>
            <person name="Fulton B."/>
            <person name="Xu J."/>
            <person name="Minx P."/>
            <person name="Pepin K.H."/>
            <person name="Johnson M."/>
            <person name="Bhonagiri V."/>
            <person name="Nash W.E."/>
            <person name="Mardis E.R."/>
            <person name="Wilson R.K."/>
        </authorList>
    </citation>
    <scope>NUCLEOTIDE SEQUENCE [LARGE SCALE GENOMIC DNA]</scope>
    <source>
        <strain evidence="1 2">DSM 5476</strain>
    </source>
</reference>
<comment type="caution">
    <text evidence="1">The sequence shown here is derived from an EMBL/GenBank/DDBJ whole genome shotgun (WGS) entry which is preliminary data.</text>
</comment>
<sequence>MIFVKLVIQSAAFSYSARCGEQEREQLCFADHKQVDSRSIWRFMFQ</sequence>
<proteinExistence type="predicted"/>